<protein>
    <submittedName>
        <fullName evidence="1">Uncharacterized protein</fullName>
    </submittedName>
</protein>
<comment type="caution">
    <text evidence="1">The sequence shown here is derived from an EMBL/GenBank/DDBJ whole genome shotgun (WGS) entry which is preliminary data.</text>
</comment>
<feature type="non-terminal residue" evidence="1">
    <location>
        <position position="1"/>
    </location>
</feature>
<reference evidence="1" key="1">
    <citation type="journal article" date="2014" name="Front. Microbiol.">
        <title>High frequency of phylogenetically diverse reductive dehalogenase-homologous genes in deep subseafloor sedimentary metagenomes.</title>
        <authorList>
            <person name="Kawai M."/>
            <person name="Futagami T."/>
            <person name="Toyoda A."/>
            <person name="Takaki Y."/>
            <person name="Nishi S."/>
            <person name="Hori S."/>
            <person name="Arai W."/>
            <person name="Tsubouchi T."/>
            <person name="Morono Y."/>
            <person name="Uchiyama I."/>
            <person name="Ito T."/>
            <person name="Fujiyama A."/>
            <person name="Inagaki F."/>
            <person name="Takami H."/>
        </authorList>
    </citation>
    <scope>NUCLEOTIDE SEQUENCE</scope>
    <source>
        <strain evidence="1">Expedition CK06-06</strain>
    </source>
</reference>
<evidence type="ECO:0000313" key="1">
    <source>
        <dbReference type="EMBL" id="GAF91509.1"/>
    </source>
</evidence>
<dbReference type="AlphaFoldDB" id="X0TE79"/>
<accession>X0TE79</accession>
<dbReference type="EMBL" id="BARS01016858">
    <property type="protein sequence ID" value="GAF91509.1"/>
    <property type="molecule type" value="Genomic_DNA"/>
</dbReference>
<proteinExistence type="predicted"/>
<name>X0TE79_9ZZZZ</name>
<sequence>GLNSPFSFLNNKLYMLYYHRKHWPKLALKGKKVT</sequence>
<gene>
    <name evidence="1" type="ORF">S01H1_27651</name>
</gene>
<organism evidence="1">
    <name type="scientific">marine sediment metagenome</name>
    <dbReference type="NCBI Taxonomy" id="412755"/>
    <lineage>
        <taxon>unclassified sequences</taxon>
        <taxon>metagenomes</taxon>
        <taxon>ecological metagenomes</taxon>
    </lineage>
</organism>